<dbReference type="AlphaFoldDB" id="A0A7U9L177"/>
<organism evidence="2 3">
    <name type="scientific">Streptomyces chrestomyceticus JCM 4735</name>
    <dbReference type="NCBI Taxonomy" id="1306181"/>
    <lineage>
        <taxon>Bacteria</taxon>
        <taxon>Bacillati</taxon>
        <taxon>Actinomycetota</taxon>
        <taxon>Actinomycetes</taxon>
        <taxon>Kitasatosporales</taxon>
        <taxon>Streptomycetaceae</taxon>
        <taxon>Streptomyces</taxon>
    </lineage>
</organism>
<accession>A0A7U9L177</accession>
<gene>
    <name evidence="2" type="ORF">OEIGOIKO_06998</name>
</gene>
<name>A0A7U9L177_9ACTN</name>
<protein>
    <submittedName>
        <fullName evidence="2">Uncharacterized protein</fullName>
    </submittedName>
</protein>
<dbReference type="EMBL" id="BHZC01000001">
    <property type="protein sequence ID" value="GCD39169.1"/>
    <property type="molecule type" value="Genomic_DNA"/>
</dbReference>
<sequence>MTIQSYSIDGHRCWDDCGHSTWPPCSDAAGDGGPHGWMSSDGRGGGEFFADAPWIDVAPDD</sequence>
<dbReference type="RefSeq" id="WP_125048196.1">
    <property type="nucleotide sequence ID" value="NZ_BHZC01000001.1"/>
</dbReference>
<evidence type="ECO:0000313" key="3">
    <source>
        <dbReference type="Proteomes" id="UP000287830"/>
    </source>
</evidence>
<reference evidence="2 3" key="1">
    <citation type="submission" date="2018-11" db="EMBL/GenBank/DDBJ databases">
        <title>Whole genome sequence of Streptomyces chrestomyceticus NBRC 13444(T).</title>
        <authorList>
            <person name="Komaki H."/>
            <person name="Tamura T."/>
        </authorList>
    </citation>
    <scope>NUCLEOTIDE SEQUENCE [LARGE SCALE GENOMIC DNA]</scope>
    <source>
        <strain evidence="2 3">NBRC 13444</strain>
    </source>
</reference>
<dbReference type="Proteomes" id="UP000287830">
    <property type="component" value="Unassembled WGS sequence"/>
</dbReference>
<evidence type="ECO:0000313" key="2">
    <source>
        <dbReference type="EMBL" id="GCD39169.1"/>
    </source>
</evidence>
<comment type="caution">
    <text evidence="2">The sequence shown here is derived from an EMBL/GenBank/DDBJ whole genome shotgun (WGS) entry which is preliminary data.</text>
</comment>
<dbReference type="GeneID" id="95625705"/>
<feature type="region of interest" description="Disordered" evidence="1">
    <location>
        <begin position="30"/>
        <end position="61"/>
    </location>
</feature>
<evidence type="ECO:0000256" key="1">
    <source>
        <dbReference type="SAM" id="MobiDB-lite"/>
    </source>
</evidence>
<proteinExistence type="predicted"/>